<evidence type="ECO:0000313" key="3">
    <source>
        <dbReference type="Proteomes" id="UP000078544"/>
    </source>
</evidence>
<protein>
    <submittedName>
        <fullName evidence="2">Uncharacterized protein</fullName>
    </submittedName>
</protein>
<evidence type="ECO:0000256" key="1">
    <source>
        <dbReference type="SAM" id="Phobius"/>
    </source>
</evidence>
<reference evidence="2 3" key="1">
    <citation type="journal article" date="2016" name="Genome Biol. Evol.">
        <title>Divergent and convergent evolution of fungal pathogenicity.</title>
        <authorList>
            <person name="Shang Y."/>
            <person name="Xiao G."/>
            <person name="Zheng P."/>
            <person name="Cen K."/>
            <person name="Zhan S."/>
            <person name="Wang C."/>
        </authorList>
    </citation>
    <scope>NUCLEOTIDE SEQUENCE [LARGE SCALE GENOMIC DNA]</scope>
    <source>
        <strain evidence="2 3">RCEF 2490</strain>
    </source>
</reference>
<dbReference type="STRING" id="1081109.A0A167X7W3"/>
<sequence>MTSLLPQLADLPPEQQEQILNGPAMAPPPGIVPNYDDPPNHNAIGYGVGAVCLVLACLVFVIRIHCRRRILKVWKMEDCAFSSKELKSYFVSNLAHHFT</sequence>
<organism evidence="2 3">
    <name type="scientific">Moelleriella libera RCEF 2490</name>
    <dbReference type="NCBI Taxonomy" id="1081109"/>
    <lineage>
        <taxon>Eukaryota</taxon>
        <taxon>Fungi</taxon>
        <taxon>Dikarya</taxon>
        <taxon>Ascomycota</taxon>
        <taxon>Pezizomycotina</taxon>
        <taxon>Sordariomycetes</taxon>
        <taxon>Hypocreomycetidae</taxon>
        <taxon>Hypocreales</taxon>
        <taxon>Clavicipitaceae</taxon>
        <taxon>Moelleriella</taxon>
    </lineage>
</organism>
<dbReference type="AlphaFoldDB" id="A0A167X7W3"/>
<evidence type="ECO:0000313" key="2">
    <source>
        <dbReference type="EMBL" id="KZZ89739.1"/>
    </source>
</evidence>
<keyword evidence="3" id="KW-1185">Reference proteome</keyword>
<dbReference type="EMBL" id="AZGY01000024">
    <property type="protein sequence ID" value="KZZ89739.1"/>
    <property type="molecule type" value="Genomic_DNA"/>
</dbReference>
<dbReference type="OrthoDB" id="444631at2759"/>
<gene>
    <name evidence="2" type="ORF">AAL_07632</name>
</gene>
<name>A0A167X7W3_9HYPO</name>
<proteinExistence type="predicted"/>
<dbReference type="Proteomes" id="UP000078544">
    <property type="component" value="Unassembled WGS sequence"/>
</dbReference>
<feature type="transmembrane region" description="Helical" evidence="1">
    <location>
        <begin position="43"/>
        <end position="66"/>
    </location>
</feature>
<keyword evidence="1" id="KW-1133">Transmembrane helix</keyword>
<comment type="caution">
    <text evidence="2">The sequence shown here is derived from an EMBL/GenBank/DDBJ whole genome shotgun (WGS) entry which is preliminary data.</text>
</comment>
<keyword evidence="1" id="KW-0472">Membrane</keyword>
<keyword evidence="1" id="KW-0812">Transmembrane</keyword>
<accession>A0A167X7W3</accession>